<accession>A0ABD1IYH2</accession>
<dbReference type="Pfam" id="PF11035">
    <property type="entry name" value="SNAPC2"/>
    <property type="match status" value="1"/>
</dbReference>
<reference evidence="2 3" key="1">
    <citation type="submission" date="2024-09" db="EMBL/GenBank/DDBJ databases">
        <title>A chromosome-level genome assembly of Gray's grenadier anchovy, Coilia grayii.</title>
        <authorList>
            <person name="Fu Z."/>
        </authorList>
    </citation>
    <scope>NUCLEOTIDE SEQUENCE [LARGE SCALE GENOMIC DNA]</scope>
    <source>
        <strain evidence="2">G4</strain>
        <tissue evidence="2">Muscle</tissue>
    </source>
</reference>
<evidence type="ECO:0008006" key="4">
    <source>
        <dbReference type="Google" id="ProtNLM"/>
    </source>
</evidence>
<dbReference type="PANTHER" id="PTHR15132">
    <property type="entry name" value="SNRNA-ACTIVATING PROTEIN COMPLEX SUBUNIT 2"/>
    <property type="match status" value="1"/>
</dbReference>
<dbReference type="AlphaFoldDB" id="A0ABD1IYH2"/>
<dbReference type="EMBL" id="JBHFQA010000022">
    <property type="protein sequence ID" value="KAL2079674.1"/>
    <property type="molecule type" value="Genomic_DNA"/>
</dbReference>
<keyword evidence="3" id="KW-1185">Reference proteome</keyword>
<feature type="region of interest" description="Disordered" evidence="1">
    <location>
        <begin position="354"/>
        <end position="393"/>
    </location>
</feature>
<dbReference type="PANTHER" id="PTHR15132:SF1">
    <property type="entry name" value="SNRNA-ACTIVATING PROTEIN COMPLEX SUBUNIT 2"/>
    <property type="match status" value="1"/>
</dbReference>
<name>A0ABD1IYH2_9TELE</name>
<evidence type="ECO:0000313" key="2">
    <source>
        <dbReference type="EMBL" id="KAL2079674.1"/>
    </source>
</evidence>
<feature type="region of interest" description="Disordered" evidence="1">
    <location>
        <begin position="1"/>
        <end position="30"/>
    </location>
</feature>
<feature type="compositionally biased region" description="Basic and acidic residues" evidence="1">
    <location>
        <begin position="378"/>
        <end position="393"/>
    </location>
</feature>
<dbReference type="InterPro" id="IPR021281">
    <property type="entry name" value="SNAPC2"/>
</dbReference>
<sequence length="419" mass="46120">MKPPRRATRSNKSVLRYFKGDPDPQNKSTPAVSLKEKWLCRELSNVLVGLRKQLRAGLDDVDLRDLQSSRVPKRSVQQVESLVKTLKRSIARKVFYRVKYQLDKEHQQKVPIEVWVELMDRMAGSHEENISSAFSRMLVIAGAEPWSLRYSDPPRPLDSPSSTISTAPRTVRRLSRTAGVLNPSVSCPDMSNHISTPSFSSSIPTVATVSVASATFTGTATSPCTALQYTLVPGVIAPLQPVGTQNSSGPPGVASSTALHSQHPVLNQGSSSQCDRLDDTVDFERIYSYLSTVAKGFCDCESQLTAMECAVVLELIMCLPEELPLLDCEGLRDHFLQIYLRLNSPVNEVTQLTHQVTPQSDKSAELAESREATTSAVETDKSSTEPEPLKGKETWESIGICPLNPLMVPLSLLTRKEKS</sequence>
<comment type="caution">
    <text evidence="2">The sequence shown here is derived from an EMBL/GenBank/DDBJ whole genome shotgun (WGS) entry which is preliminary data.</text>
</comment>
<protein>
    <recommendedName>
        <fullName evidence="4">snRNA-activating protein complex subunit 2</fullName>
    </recommendedName>
</protein>
<proteinExistence type="predicted"/>
<evidence type="ECO:0000313" key="3">
    <source>
        <dbReference type="Proteomes" id="UP001591681"/>
    </source>
</evidence>
<evidence type="ECO:0000256" key="1">
    <source>
        <dbReference type="SAM" id="MobiDB-lite"/>
    </source>
</evidence>
<organism evidence="2 3">
    <name type="scientific">Coilia grayii</name>
    <name type="common">Gray's grenadier anchovy</name>
    <dbReference type="NCBI Taxonomy" id="363190"/>
    <lineage>
        <taxon>Eukaryota</taxon>
        <taxon>Metazoa</taxon>
        <taxon>Chordata</taxon>
        <taxon>Craniata</taxon>
        <taxon>Vertebrata</taxon>
        <taxon>Euteleostomi</taxon>
        <taxon>Actinopterygii</taxon>
        <taxon>Neopterygii</taxon>
        <taxon>Teleostei</taxon>
        <taxon>Clupei</taxon>
        <taxon>Clupeiformes</taxon>
        <taxon>Clupeoidei</taxon>
        <taxon>Engraulidae</taxon>
        <taxon>Coilinae</taxon>
        <taxon>Coilia</taxon>
    </lineage>
</organism>
<gene>
    <name evidence="2" type="ORF">ACEWY4_025418</name>
</gene>
<feature type="compositionally biased region" description="Basic and acidic residues" evidence="1">
    <location>
        <begin position="362"/>
        <end position="371"/>
    </location>
</feature>
<dbReference type="Proteomes" id="UP001591681">
    <property type="component" value="Unassembled WGS sequence"/>
</dbReference>